<dbReference type="EMBL" id="JTJQ01000040">
    <property type="protein sequence ID" value="OBW98697.1"/>
    <property type="molecule type" value="Genomic_DNA"/>
</dbReference>
<gene>
    <name evidence="2" type="ORF">QV05_10580</name>
</gene>
<keyword evidence="3" id="KW-1185">Reference proteome</keyword>
<protein>
    <recommendedName>
        <fullName evidence="4">Hemophilus-specific protein</fullName>
    </recommendedName>
</protein>
<comment type="caution">
    <text evidence="2">The sequence shown here is derived from an EMBL/GenBank/DDBJ whole genome shotgun (WGS) entry which is preliminary data.</text>
</comment>
<dbReference type="AlphaFoldDB" id="A0AB36DTZ2"/>
<accession>A0AB36DTZ2</accession>
<organism evidence="2 3">
    <name type="scientific">Gallibacterium genomosp. 1</name>
    <dbReference type="NCBI Taxonomy" id="155515"/>
    <lineage>
        <taxon>Bacteria</taxon>
        <taxon>Pseudomonadati</taxon>
        <taxon>Pseudomonadota</taxon>
        <taxon>Gammaproteobacteria</taxon>
        <taxon>Pasteurellales</taxon>
        <taxon>Pasteurellaceae</taxon>
        <taxon>Gallibacterium</taxon>
    </lineage>
</organism>
<dbReference type="Proteomes" id="UP000092594">
    <property type="component" value="Unassembled WGS sequence"/>
</dbReference>
<reference evidence="2 3" key="1">
    <citation type="submission" date="2014-11" db="EMBL/GenBank/DDBJ databases">
        <title>Pan-genome of Gallibacterium spp.</title>
        <authorList>
            <person name="Kudirkiene E."/>
            <person name="Bojesen A.M."/>
        </authorList>
    </citation>
    <scope>NUCLEOTIDE SEQUENCE [LARGE SCALE GENOMIC DNA]</scope>
    <source>
        <strain evidence="2 3">Gerl. 2740/89</strain>
    </source>
</reference>
<evidence type="ECO:0000256" key="1">
    <source>
        <dbReference type="SAM" id="Phobius"/>
    </source>
</evidence>
<keyword evidence="1" id="KW-0812">Transmembrane</keyword>
<evidence type="ECO:0008006" key="4">
    <source>
        <dbReference type="Google" id="ProtNLM"/>
    </source>
</evidence>
<sequence length="122" mass="13870">MFQEFIKLQQQELILKKEELSVRREEIQANERLAKASIEAKQQTDLKHGDIFTLLQKGKLWLTALIALFVLIIVIYAMYSNNTGFALEILKIGGALLAGYFAGFGRGKAVVLERQQKENQDD</sequence>
<evidence type="ECO:0000313" key="3">
    <source>
        <dbReference type="Proteomes" id="UP000092594"/>
    </source>
</evidence>
<name>A0AB36DTZ2_9PAST</name>
<feature type="transmembrane region" description="Helical" evidence="1">
    <location>
        <begin position="60"/>
        <end position="79"/>
    </location>
</feature>
<evidence type="ECO:0000313" key="2">
    <source>
        <dbReference type="EMBL" id="OBW98697.1"/>
    </source>
</evidence>
<feature type="transmembrane region" description="Helical" evidence="1">
    <location>
        <begin position="85"/>
        <end position="104"/>
    </location>
</feature>
<keyword evidence="1" id="KW-1133">Transmembrane helix</keyword>
<keyword evidence="1" id="KW-0472">Membrane</keyword>
<proteinExistence type="predicted"/>